<evidence type="ECO:0000256" key="3">
    <source>
        <dbReference type="ARBA" id="ARBA00006001"/>
    </source>
</evidence>
<evidence type="ECO:0000259" key="20">
    <source>
        <dbReference type="PROSITE" id="PS51383"/>
    </source>
</evidence>
<evidence type="ECO:0000256" key="4">
    <source>
        <dbReference type="ARBA" id="ARBA00009524"/>
    </source>
</evidence>
<comment type="subunit">
    <text evidence="17">Homotetramer.</text>
</comment>
<evidence type="ECO:0000256" key="1">
    <source>
        <dbReference type="ARBA" id="ARBA00000013"/>
    </source>
</evidence>
<evidence type="ECO:0000256" key="12">
    <source>
        <dbReference type="ARBA" id="ARBA00023239"/>
    </source>
</evidence>
<evidence type="ECO:0000259" key="21">
    <source>
        <dbReference type="PROSITE" id="PS51385"/>
    </source>
</evidence>
<dbReference type="PROSITE" id="PS01050">
    <property type="entry name" value="YJEF_C_2"/>
    <property type="match status" value="1"/>
</dbReference>
<evidence type="ECO:0000256" key="18">
    <source>
        <dbReference type="HAMAP-Rule" id="MF_01966"/>
    </source>
</evidence>
<feature type="binding site" evidence="17">
    <location>
        <position position="373"/>
    </location>
    <ligand>
        <name>(6S)-NADPHX</name>
        <dbReference type="ChEBI" id="CHEBI:64076"/>
    </ligand>
</feature>
<evidence type="ECO:0000256" key="14">
    <source>
        <dbReference type="ARBA" id="ARBA00025153"/>
    </source>
</evidence>
<dbReference type="HAMAP" id="MF_01966">
    <property type="entry name" value="NADHX_epimerase"/>
    <property type="match status" value="1"/>
</dbReference>
<feature type="domain" description="YjeF C-terminal" evidence="20">
    <location>
        <begin position="224"/>
        <end position="496"/>
    </location>
</feature>
<comment type="similarity">
    <text evidence="4 19">In the C-terminal section; belongs to the NnrD/CARKD family.</text>
</comment>
<keyword evidence="22" id="KW-0418">Kinase</keyword>
<organism evidence="22 23">
    <name type="scientific">Flavobacterium lacus</name>
    <dbReference type="NCBI Taxonomy" id="1353778"/>
    <lineage>
        <taxon>Bacteria</taxon>
        <taxon>Pseudomonadati</taxon>
        <taxon>Bacteroidota</taxon>
        <taxon>Flavobacteriia</taxon>
        <taxon>Flavobacteriales</taxon>
        <taxon>Flavobacteriaceae</taxon>
        <taxon>Flavobacterium</taxon>
    </lineage>
</organism>
<evidence type="ECO:0000256" key="15">
    <source>
        <dbReference type="ARBA" id="ARBA00048238"/>
    </source>
</evidence>
<keyword evidence="8 17" id="KW-0521">NADP</keyword>
<dbReference type="RefSeq" id="WP_112086412.1">
    <property type="nucleotide sequence ID" value="NZ_QLSV01000009.1"/>
</dbReference>
<evidence type="ECO:0000256" key="2">
    <source>
        <dbReference type="ARBA" id="ARBA00000909"/>
    </source>
</evidence>
<dbReference type="Proteomes" id="UP000249518">
    <property type="component" value="Unassembled WGS sequence"/>
</dbReference>
<feature type="binding site" evidence="18">
    <location>
        <position position="159"/>
    </location>
    <ligand>
        <name>(6S)-NADPHX</name>
        <dbReference type="ChEBI" id="CHEBI:64076"/>
    </ligand>
</feature>
<dbReference type="OrthoDB" id="9806925at2"/>
<dbReference type="InterPro" id="IPR004443">
    <property type="entry name" value="YjeF_N_dom"/>
</dbReference>
<comment type="caution">
    <text evidence="22">The sequence shown here is derived from an EMBL/GenBank/DDBJ whole genome shotgun (WGS) entry which is preliminary data.</text>
</comment>
<comment type="cofactor">
    <cofactor evidence="17">
        <name>Mg(2+)</name>
        <dbReference type="ChEBI" id="CHEBI:18420"/>
    </cofactor>
</comment>
<dbReference type="PROSITE" id="PS51383">
    <property type="entry name" value="YJEF_C_3"/>
    <property type="match status" value="1"/>
</dbReference>
<comment type="function">
    <text evidence="14 19">Bifunctional enzyme that catalyzes the epimerization of the S- and R-forms of NAD(P)HX and the dehydration of the S-form of NAD(P)HX at the expense of ADP, which is converted to AMP. This allows the repair of both epimers of NAD(P)HX, a damaged form of NAD(P)H that is a result of enzymatic or heat-dependent hydration.</text>
</comment>
<accession>A0A328WM39</accession>
<gene>
    <name evidence="17" type="primary">nnrD</name>
    <name evidence="18" type="synonym">nnrE</name>
    <name evidence="22" type="ORF">B0I10_10975</name>
</gene>
<feature type="domain" description="YjeF N-terminal" evidence="21">
    <location>
        <begin position="9"/>
        <end position="214"/>
    </location>
</feature>
<feature type="binding site" evidence="17">
    <location>
        <position position="322"/>
    </location>
    <ligand>
        <name>(6S)-NADPHX</name>
        <dbReference type="ChEBI" id="CHEBI:64076"/>
    </ligand>
</feature>
<feature type="binding site" evidence="17">
    <location>
        <begin position="408"/>
        <end position="412"/>
    </location>
    <ligand>
        <name>AMP</name>
        <dbReference type="ChEBI" id="CHEBI:456215"/>
    </ligand>
</feature>
<keyword evidence="10 17" id="KW-0520">NAD</keyword>
<dbReference type="GO" id="GO:0046496">
    <property type="term" value="P:nicotinamide nucleotide metabolic process"/>
    <property type="evidence" value="ECO:0007669"/>
    <property type="project" value="UniProtKB-UniRule"/>
</dbReference>
<feature type="binding site" evidence="18">
    <location>
        <begin position="58"/>
        <end position="62"/>
    </location>
    <ligand>
        <name>(6S)-NADPHX</name>
        <dbReference type="ChEBI" id="CHEBI:64076"/>
    </ligand>
</feature>
<dbReference type="InterPro" id="IPR017953">
    <property type="entry name" value="Carbohydrate_kinase_pred_CS"/>
</dbReference>
<comment type="similarity">
    <text evidence="18">Belongs to the NnrE/AIBP family.</text>
</comment>
<feature type="binding site" evidence="17">
    <location>
        <position position="259"/>
    </location>
    <ligand>
        <name>(6S)-NADPHX</name>
        <dbReference type="ChEBI" id="CHEBI:64076"/>
    </ligand>
</feature>
<evidence type="ECO:0000256" key="16">
    <source>
        <dbReference type="ARBA" id="ARBA00049209"/>
    </source>
</evidence>
<evidence type="ECO:0000256" key="10">
    <source>
        <dbReference type="ARBA" id="ARBA00023027"/>
    </source>
</evidence>
<evidence type="ECO:0000256" key="11">
    <source>
        <dbReference type="ARBA" id="ARBA00023235"/>
    </source>
</evidence>
<feature type="binding site" evidence="18">
    <location>
        <position position="162"/>
    </location>
    <ligand>
        <name>K(+)</name>
        <dbReference type="ChEBI" id="CHEBI:29103"/>
    </ligand>
</feature>
<keyword evidence="11 18" id="KW-0413">Isomerase</keyword>
<keyword evidence="12 17" id="KW-0456">Lyase</keyword>
<dbReference type="SUPFAM" id="SSF64153">
    <property type="entry name" value="YjeF N-terminal domain-like"/>
    <property type="match status" value="1"/>
</dbReference>
<evidence type="ECO:0000256" key="19">
    <source>
        <dbReference type="PIRNR" id="PIRNR017184"/>
    </source>
</evidence>
<comment type="cofactor">
    <cofactor evidence="18 19">
        <name>K(+)</name>
        <dbReference type="ChEBI" id="CHEBI:29103"/>
    </cofactor>
    <text evidence="18 19">Binds 1 potassium ion per subunit.</text>
</comment>
<dbReference type="AlphaFoldDB" id="A0A328WM39"/>
<dbReference type="EC" id="5.1.99.6" evidence="19"/>
<keyword evidence="5 18" id="KW-0479">Metal-binding</keyword>
<feature type="binding site" evidence="17">
    <location>
        <position position="436"/>
    </location>
    <ligand>
        <name>AMP</name>
        <dbReference type="ChEBI" id="CHEBI:456215"/>
    </ligand>
</feature>
<comment type="function">
    <text evidence="18">Catalyzes the epimerization of the S- and R-forms of NAD(P)HX, a damaged form of NAD(P)H that is a result of enzymatic or heat-dependent hydration. This is a prerequisite for the S-specific NAD(P)H-hydrate dehydratase to allow the repair of both epimers of NAD(P)HX.</text>
</comment>
<dbReference type="PROSITE" id="PS51385">
    <property type="entry name" value="YJEF_N"/>
    <property type="match status" value="1"/>
</dbReference>
<dbReference type="CDD" id="cd01171">
    <property type="entry name" value="YXKO-related"/>
    <property type="match status" value="1"/>
</dbReference>
<dbReference type="Gene3D" id="3.40.1190.20">
    <property type="match status" value="1"/>
</dbReference>
<dbReference type="PIRSF" id="PIRSF017184">
    <property type="entry name" value="Nnr"/>
    <property type="match status" value="1"/>
</dbReference>
<dbReference type="NCBIfam" id="TIGR00196">
    <property type="entry name" value="yjeF_cterm"/>
    <property type="match status" value="1"/>
</dbReference>
<evidence type="ECO:0000313" key="23">
    <source>
        <dbReference type="Proteomes" id="UP000249518"/>
    </source>
</evidence>
<evidence type="ECO:0000256" key="5">
    <source>
        <dbReference type="ARBA" id="ARBA00022723"/>
    </source>
</evidence>
<dbReference type="SUPFAM" id="SSF53613">
    <property type="entry name" value="Ribokinase-like"/>
    <property type="match status" value="1"/>
</dbReference>
<feature type="binding site" evidence="18">
    <location>
        <position position="59"/>
    </location>
    <ligand>
        <name>K(+)</name>
        <dbReference type="ChEBI" id="CHEBI:29103"/>
    </ligand>
</feature>
<dbReference type="NCBIfam" id="TIGR00197">
    <property type="entry name" value="yjeF_nterm"/>
    <property type="match status" value="1"/>
</dbReference>
<keyword evidence="22" id="KW-0808">Transferase</keyword>
<dbReference type="GO" id="GO:0110051">
    <property type="term" value="P:metabolite repair"/>
    <property type="evidence" value="ECO:0007669"/>
    <property type="project" value="TreeGrafter"/>
</dbReference>
<comment type="catalytic activity">
    <reaction evidence="1 18 19">
        <text>(6R)-NADHX = (6S)-NADHX</text>
        <dbReference type="Rhea" id="RHEA:32215"/>
        <dbReference type="ChEBI" id="CHEBI:64074"/>
        <dbReference type="ChEBI" id="CHEBI:64075"/>
        <dbReference type="EC" id="5.1.99.6"/>
    </reaction>
</comment>
<dbReference type="GO" id="GO:0005524">
    <property type="term" value="F:ATP binding"/>
    <property type="evidence" value="ECO:0007669"/>
    <property type="project" value="UniProtKB-UniRule"/>
</dbReference>
<evidence type="ECO:0000313" key="22">
    <source>
        <dbReference type="EMBL" id="RAR47402.1"/>
    </source>
</evidence>
<keyword evidence="23" id="KW-1185">Reference proteome</keyword>
<evidence type="ECO:0000256" key="8">
    <source>
        <dbReference type="ARBA" id="ARBA00022857"/>
    </source>
</evidence>
<comment type="caution">
    <text evidence="18">Lacks conserved residue(s) required for the propagation of feature annotation.</text>
</comment>
<keyword evidence="9 18" id="KW-0630">Potassium</keyword>
<dbReference type="EMBL" id="QLSV01000009">
    <property type="protein sequence ID" value="RAR47402.1"/>
    <property type="molecule type" value="Genomic_DNA"/>
</dbReference>
<sequence length="498" mass="55657">MKIFSAEKIKELDKSTIAKQQITSLELMERAALQAFLWLVNHFQDKKTVYHIFCGVGNNGGDGLVIARMLKQNYFDVHVYIVPFNENFSADFNSNLGRLKECNLGYEVINEATEFPDIAENNVIIDAVFGIGLTRELAGWIQKLIQKINYHQSFKVSIDVPSGLFLDKKTTIAIHSDVVLTFQLPKLAFYLPDNEYFISEIVLLSIDLDENVMESIPTHYYYTDLKEIKKRYKPISKFSHKGTQGHVLLIGGCFGKIGAMVLASQAALRSGCGLATVFVPKCGYEILQTASPEAMVMTDENYHKITNIEFNFQPKAIGIGMGIGQDTKTAEAFYHFLNNNAIPLVIDADALNILSENQDWLSLLPKNSILTPHPRELERLIGNWEDDFDKIEKVKTFAKTYHLVVLIKGAFTLIIDDKNVYVNSSGNQALATGGSGDVLSGMITSFRAQGYSAVDAALLGVYFHGRTADIAMNDMGYEGFIASDIIKYLGRVFFELKK</sequence>
<proteinExistence type="inferred from homology"/>
<dbReference type="HAMAP" id="MF_01965">
    <property type="entry name" value="NADHX_dehydratase"/>
    <property type="match status" value="1"/>
</dbReference>
<feature type="binding site" evidence="18">
    <location>
        <begin position="130"/>
        <end position="136"/>
    </location>
    <ligand>
        <name>(6S)-NADPHX</name>
        <dbReference type="ChEBI" id="CHEBI:64076"/>
    </ligand>
</feature>
<comment type="catalytic activity">
    <reaction evidence="2 18 19">
        <text>(6R)-NADPHX = (6S)-NADPHX</text>
        <dbReference type="Rhea" id="RHEA:32227"/>
        <dbReference type="ChEBI" id="CHEBI:64076"/>
        <dbReference type="ChEBI" id="CHEBI:64077"/>
        <dbReference type="EC" id="5.1.99.6"/>
    </reaction>
</comment>
<comment type="catalytic activity">
    <reaction evidence="15 17 19">
        <text>(6S)-NADHX + ADP = AMP + phosphate + NADH + H(+)</text>
        <dbReference type="Rhea" id="RHEA:32223"/>
        <dbReference type="ChEBI" id="CHEBI:15378"/>
        <dbReference type="ChEBI" id="CHEBI:43474"/>
        <dbReference type="ChEBI" id="CHEBI:57945"/>
        <dbReference type="ChEBI" id="CHEBI:64074"/>
        <dbReference type="ChEBI" id="CHEBI:456215"/>
        <dbReference type="ChEBI" id="CHEBI:456216"/>
        <dbReference type="EC" id="4.2.1.136"/>
    </reaction>
</comment>
<dbReference type="InterPro" id="IPR000631">
    <property type="entry name" value="CARKD"/>
</dbReference>
<dbReference type="Gene3D" id="3.40.50.10260">
    <property type="entry name" value="YjeF N-terminal domain"/>
    <property type="match status" value="1"/>
</dbReference>
<dbReference type="GO" id="GO:0046872">
    <property type="term" value="F:metal ion binding"/>
    <property type="evidence" value="ECO:0007669"/>
    <property type="project" value="UniProtKB-UniRule"/>
</dbReference>
<protein>
    <recommendedName>
        <fullName evidence="19">Bifunctional NAD(P)H-hydrate repair enzyme</fullName>
    </recommendedName>
    <alternativeName>
        <fullName evidence="19">Nicotinamide nucleotide repair protein</fullName>
    </alternativeName>
    <domain>
        <recommendedName>
            <fullName evidence="19">ADP-dependent (S)-NAD(P)H-hydrate dehydratase</fullName>
            <ecNumber evidence="19">4.2.1.136</ecNumber>
        </recommendedName>
        <alternativeName>
            <fullName evidence="19">ADP-dependent NAD(P)HX dehydratase</fullName>
        </alternativeName>
    </domain>
    <domain>
        <recommendedName>
            <fullName evidence="19">NAD(P)H-hydrate epimerase</fullName>
            <ecNumber evidence="19">5.1.99.6</ecNumber>
        </recommendedName>
    </domain>
</protein>
<evidence type="ECO:0000256" key="17">
    <source>
        <dbReference type="HAMAP-Rule" id="MF_01965"/>
    </source>
</evidence>
<comment type="catalytic activity">
    <reaction evidence="16 17 19">
        <text>(6S)-NADPHX + ADP = AMP + phosphate + NADPH + H(+)</text>
        <dbReference type="Rhea" id="RHEA:32235"/>
        <dbReference type="ChEBI" id="CHEBI:15378"/>
        <dbReference type="ChEBI" id="CHEBI:43474"/>
        <dbReference type="ChEBI" id="CHEBI:57783"/>
        <dbReference type="ChEBI" id="CHEBI:64076"/>
        <dbReference type="ChEBI" id="CHEBI:456215"/>
        <dbReference type="ChEBI" id="CHEBI:456216"/>
        <dbReference type="EC" id="4.2.1.136"/>
    </reaction>
</comment>
<evidence type="ECO:0000256" key="9">
    <source>
        <dbReference type="ARBA" id="ARBA00022958"/>
    </source>
</evidence>
<dbReference type="GO" id="GO:0052856">
    <property type="term" value="F:NAD(P)HX epimerase activity"/>
    <property type="evidence" value="ECO:0007669"/>
    <property type="project" value="UniProtKB-UniRule"/>
</dbReference>
<dbReference type="PANTHER" id="PTHR12592">
    <property type="entry name" value="ATP-DEPENDENT (S)-NAD(P)H-HYDRATE DEHYDRATASE FAMILY MEMBER"/>
    <property type="match status" value="1"/>
</dbReference>
<dbReference type="GO" id="GO:0052855">
    <property type="term" value="F:ADP-dependent NAD(P)H-hydrate dehydratase activity"/>
    <property type="evidence" value="ECO:0007669"/>
    <property type="project" value="UniProtKB-UniRule"/>
</dbReference>
<dbReference type="Pfam" id="PF03853">
    <property type="entry name" value="YjeF_N"/>
    <property type="match status" value="1"/>
</dbReference>
<dbReference type="InterPro" id="IPR030677">
    <property type="entry name" value="Nnr"/>
</dbReference>
<keyword evidence="7 17" id="KW-0067">ATP-binding</keyword>
<keyword evidence="6 17" id="KW-0547">Nucleotide-binding</keyword>
<feature type="binding site" evidence="17">
    <location>
        <position position="437"/>
    </location>
    <ligand>
        <name>(6S)-NADPHX</name>
        <dbReference type="ChEBI" id="CHEBI:64076"/>
    </ligand>
</feature>
<evidence type="ECO:0000256" key="13">
    <source>
        <dbReference type="ARBA" id="ARBA00023268"/>
    </source>
</evidence>
<comment type="similarity">
    <text evidence="17">Belongs to the NnrD/CARKD family.</text>
</comment>
<dbReference type="EC" id="4.2.1.136" evidence="19"/>
<dbReference type="PANTHER" id="PTHR12592:SF0">
    <property type="entry name" value="ATP-DEPENDENT (S)-NAD(P)H-HYDRATE DEHYDRATASE"/>
    <property type="match status" value="1"/>
</dbReference>
<feature type="binding site" evidence="18">
    <location>
        <position position="126"/>
    </location>
    <ligand>
        <name>K(+)</name>
        <dbReference type="ChEBI" id="CHEBI:29103"/>
    </ligand>
</feature>
<keyword evidence="13" id="KW-0511">Multifunctional enzyme</keyword>
<reference evidence="22 23" key="1">
    <citation type="submission" date="2018-06" db="EMBL/GenBank/DDBJ databases">
        <title>Genomic Encyclopedia of Type Strains, Phase III (KMG-III): the genomes of soil and plant-associated and newly described type strains.</title>
        <authorList>
            <person name="Whitman W."/>
        </authorList>
    </citation>
    <scope>NUCLEOTIDE SEQUENCE [LARGE SCALE GENOMIC DNA]</scope>
    <source>
        <strain evidence="22 23">CGMCC 1.12504</strain>
    </source>
</reference>
<comment type="function">
    <text evidence="17">Catalyzes the dehydration of the S-form of NAD(P)HX at the expense of ADP, which is converted to AMP. Together with NAD(P)HX epimerase, which catalyzes the epimerization of the S- and R-forms, the enzyme allows the repair of both epimers of NAD(P)HX, a damaged form of NAD(P)H that is a result of enzymatic or heat-dependent hydration.</text>
</comment>
<dbReference type="Pfam" id="PF01256">
    <property type="entry name" value="Carb_kinase"/>
    <property type="match status" value="1"/>
</dbReference>
<evidence type="ECO:0000256" key="6">
    <source>
        <dbReference type="ARBA" id="ARBA00022741"/>
    </source>
</evidence>
<evidence type="ECO:0000256" key="7">
    <source>
        <dbReference type="ARBA" id="ARBA00022840"/>
    </source>
</evidence>
<dbReference type="InterPro" id="IPR036652">
    <property type="entry name" value="YjeF_N_dom_sf"/>
</dbReference>
<name>A0A328WM39_9FLAO</name>
<dbReference type="GO" id="GO:0016301">
    <property type="term" value="F:kinase activity"/>
    <property type="evidence" value="ECO:0007669"/>
    <property type="project" value="UniProtKB-KW"/>
</dbReference>
<comment type="similarity">
    <text evidence="3 19">In the N-terminal section; belongs to the NnrE/AIBP family.</text>
</comment>
<dbReference type="InterPro" id="IPR029056">
    <property type="entry name" value="Ribokinase-like"/>
</dbReference>